<protein>
    <recommendedName>
        <fullName evidence="3">Amidoligase enzyme</fullName>
    </recommendedName>
</protein>
<name>A0A1H3GHC4_9PSEU</name>
<evidence type="ECO:0000313" key="2">
    <source>
        <dbReference type="Proteomes" id="UP000199529"/>
    </source>
</evidence>
<reference evidence="2" key="1">
    <citation type="submission" date="2016-10" db="EMBL/GenBank/DDBJ databases">
        <authorList>
            <person name="Varghese N."/>
            <person name="Submissions S."/>
        </authorList>
    </citation>
    <scope>NUCLEOTIDE SEQUENCE [LARGE SCALE GENOMIC DNA]</scope>
    <source>
        <strain evidence="2">CGMCC 4.3530</strain>
    </source>
</reference>
<sequence length="369" mass="42043">MPATIIDDQIECEQCGDQVSETCLVDSYTMCTVCADDYPICEHCDRRSEDTFETVDGGNICAHCARMIYMLCDHCNLFARDLRYTADGTEVCDSCADDFWDCEGCGDLTRFASLCEECEADDNNSSDLIERYSYKPVPRFHGPGPVFLGLELELNTPSGEKRDCAEMALRHLGSLGYLKEDCSIDCGFEIVTHPMSYDWAMDHFPWGMLSDLADDGADGFENGMHIHISRDAFDSPSHVYRWMKFLHRNAKQVTILARRTSEQWAAFYESDRRHIKDYAKGFKGDRYRAINTQNDHTFELRVFASTVESREVKAALGLSAASVEYSRTLRVSDVVHRGGWTWWAFVSWLREHPEYAPLSRELEELACAS</sequence>
<dbReference type="AlphaFoldDB" id="A0A1H3GHC4"/>
<dbReference type="RefSeq" id="WP_218157392.1">
    <property type="nucleotide sequence ID" value="NZ_FNOK01000018.1"/>
</dbReference>
<dbReference type="Proteomes" id="UP000199529">
    <property type="component" value="Unassembled WGS sequence"/>
</dbReference>
<proteinExistence type="predicted"/>
<dbReference type="EMBL" id="FNOK01000018">
    <property type="protein sequence ID" value="SDY01904.1"/>
    <property type="molecule type" value="Genomic_DNA"/>
</dbReference>
<dbReference type="STRING" id="418495.SAMN05216215_1018153"/>
<keyword evidence="2" id="KW-1185">Reference proteome</keyword>
<accession>A0A1H3GHC4</accession>
<organism evidence="1 2">
    <name type="scientific">Saccharopolyspora shandongensis</name>
    <dbReference type="NCBI Taxonomy" id="418495"/>
    <lineage>
        <taxon>Bacteria</taxon>
        <taxon>Bacillati</taxon>
        <taxon>Actinomycetota</taxon>
        <taxon>Actinomycetes</taxon>
        <taxon>Pseudonocardiales</taxon>
        <taxon>Pseudonocardiaceae</taxon>
        <taxon>Saccharopolyspora</taxon>
    </lineage>
</organism>
<evidence type="ECO:0008006" key="3">
    <source>
        <dbReference type="Google" id="ProtNLM"/>
    </source>
</evidence>
<gene>
    <name evidence="1" type="ORF">SAMN05216215_1018153</name>
</gene>
<evidence type="ECO:0000313" key="1">
    <source>
        <dbReference type="EMBL" id="SDY01904.1"/>
    </source>
</evidence>